<sequence length="74" mass="8627">MRRVKRLAKKFFWPWIGLGVFCTLASTLINYYLPGSFIDIFIDKVMSYVFAPLITGIIIIGLGFMDEYDREINK</sequence>
<accession>A0ABQ6YY83</accession>
<feature type="transmembrane region" description="Helical" evidence="1">
    <location>
        <begin position="45"/>
        <end position="65"/>
    </location>
</feature>
<dbReference type="RefSeq" id="WP_161902390.1">
    <property type="nucleotide sequence ID" value="NZ_MAEL01000044.1"/>
</dbReference>
<evidence type="ECO:0008006" key="4">
    <source>
        <dbReference type="Google" id="ProtNLM"/>
    </source>
</evidence>
<evidence type="ECO:0000313" key="3">
    <source>
        <dbReference type="Proteomes" id="UP000782705"/>
    </source>
</evidence>
<name>A0ABQ6YY83_9ENTE</name>
<comment type="caution">
    <text evidence="2">The sequence shown here is derived from an EMBL/GenBank/DDBJ whole genome shotgun (WGS) entry which is preliminary data.</text>
</comment>
<dbReference type="Proteomes" id="UP000782705">
    <property type="component" value="Unassembled WGS sequence"/>
</dbReference>
<keyword evidence="1" id="KW-0472">Membrane</keyword>
<organism evidence="2 3">
    <name type="scientific">Candidatus Enterococcus willemsii</name>
    <dbReference type="NCBI Taxonomy" id="1857215"/>
    <lineage>
        <taxon>Bacteria</taxon>
        <taxon>Bacillati</taxon>
        <taxon>Bacillota</taxon>
        <taxon>Bacilli</taxon>
        <taxon>Lactobacillales</taxon>
        <taxon>Enterococcaceae</taxon>
        <taxon>Enterococcus</taxon>
    </lineage>
</organism>
<protein>
    <recommendedName>
        <fullName evidence="4">Holin</fullName>
    </recommendedName>
</protein>
<keyword evidence="1" id="KW-0812">Transmembrane</keyword>
<keyword evidence="3" id="KW-1185">Reference proteome</keyword>
<evidence type="ECO:0000256" key="1">
    <source>
        <dbReference type="SAM" id="Phobius"/>
    </source>
</evidence>
<keyword evidence="1" id="KW-1133">Transmembrane helix</keyword>
<feature type="transmembrane region" description="Helical" evidence="1">
    <location>
        <begin position="12"/>
        <end position="33"/>
    </location>
</feature>
<dbReference type="EMBL" id="MAEL01000044">
    <property type="protein sequence ID" value="KAF1303019.1"/>
    <property type="molecule type" value="Genomic_DNA"/>
</dbReference>
<reference evidence="2 3" key="1">
    <citation type="submission" date="2016-06" db="EMBL/GenBank/DDBJ databases">
        <title>Four novel species of enterococci isolated from chicken manure.</title>
        <authorList>
            <person name="Van Tyne D."/>
        </authorList>
    </citation>
    <scope>NUCLEOTIDE SEQUENCE [LARGE SCALE GENOMIC DNA]</scope>
    <source>
        <strain evidence="2 3">CU12B</strain>
    </source>
</reference>
<gene>
    <name evidence="2" type="ORF">BAU17_07775</name>
</gene>
<evidence type="ECO:0000313" key="2">
    <source>
        <dbReference type="EMBL" id="KAF1303019.1"/>
    </source>
</evidence>
<proteinExistence type="predicted"/>